<organism evidence="2 3">
    <name type="scientific">Oikopleura dioica</name>
    <name type="common">Tunicate</name>
    <dbReference type="NCBI Taxonomy" id="34765"/>
    <lineage>
        <taxon>Eukaryota</taxon>
        <taxon>Metazoa</taxon>
        <taxon>Chordata</taxon>
        <taxon>Tunicata</taxon>
        <taxon>Appendicularia</taxon>
        <taxon>Copelata</taxon>
        <taxon>Oikopleuridae</taxon>
        <taxon>Oikopleura</taxon>
    </lineage>
</organism>
<keyword evidence="3" id="KW-1185">Reference proteome</keyword>
<protein>
    <submittedName>
        <fullName evidence="2">Oidioi.mRNA.OKI2018_I69.XSR.g16200.t2.cds</fullName>
    </submittedName>
</protein>
<dbReference type="Proteomes" id="UP001158576">
    <property type="component" value="Chromosome XSR"/>
</dbReference>
<gene>
    <name evidence="2" type="ORF">OKIOD_LOCUS7758</name>
</gene>
<accession>A0ABN7SFA5</accession>
<evidence type="ECO:0000313" key="2">
    <source>
        <dbReference type="EMBL" id="CAG5099045.1"/>
    </source>
</evidence>
<evidence type="ECO:0000313" key="3">
    <source>
        <dbReference type="Proteomes" id="UP001158576"/>
    </source>
</evidence>
<feature type="region of interest" description="Disordered" evidence="1">
    <location>
        <begin position="65"/>
        <end position="90"/>
    </location>
</feature>
<proteinExistence type="predicted"/>
<reference evidence="2 3" key="1">
    <citation type="submission" date="2021-04" db="EMBL/GenBank/DDBJ databases">
        <authorList>
            <person name="Bliznina A."/>
        </authorList>
    </citation>
    <scope>NUCLEOTIDE SEQUENCE [LARGE SCALE GENOMIC DNA]</scope>
</reference>
<sequence>MTQSQSKTKKSVVDRPGPSSHHQEEDLIGFGLNHLQHANGTASLGHSAGVVSNLKNKGKKFIDGIFNNSRHTDKPSLFSRRNSKPNLDIP</sequence>
<feature type="region of interest" description="Disordered" evidence="1">
    <location>
        <begin position="1"/>
        <end position="29"/>
    </location>
</feature>
<evidence type="ECO:0000256" key="1">
    <source>
        <dbReference type="SAM" id="MobiDB-lite"/>
    </source>
</evidence>
<dbReference type="EMBL" id="OU015569">
    <property type="protein sequence ID" value="CAG5099045.1"/>
    <property type="molecule type" value="Genomic_DNA"/>
</dbReference>
<name>A0ABN7SFA5_OIKDI</name>